<keyword evidence="3" id="KW-0695">RNA-directed DNA polymerase</keyword>
<evidence type="ECO:0000313" key="4">
    <source>
        <dbReference type="Proteomes" id="UP000321393"/>
    </source>
</evidence>
<dbReference type="OrthoDB" id="6629107at2759"/>
<evidence type="ECO:0000256" key="1">
    <source>
        <dbReference type="SAM" id="MobiDB-lite"/>
    </source>
</evidence>
<feature type="region of interest" description="Disordered" evidence="1">
    <location>
        <begin position="1"/>
        <end position="27"/>
    </location>
</feature>
<keyword evidence="3" id="KW-0548">Nucleotidyltransferase</keyword>
<sequence length="204" mass="23454">METKQRRQPSVLASSSPSPSRRVQKPRTMQRLLSKVRDFYHTIEMQFNANIAILQSDNGCEFQLNTLNEILSSKVIANKVPLLHLPTKWGKWRTAVMEEMRALEKNKTWELYALPKRHKTWDANECLPSSTNQMVLLTNIRLGSIVDRKSTFRYVFLCEEISLLGEVRSKMLSGAVLKPDNMAMSLGICEEIWLQKVIRSSSSL</sequence>
<reference evidence="4 5" key="1">
    <citation type="submission" date="2019-08" db="EMBL/GenBank/DDBJ databases">
        <title>Draft genome sequences of two oriental melons (Cucumis melo L. var makuwa).</title>
        <authorList>
            <person name="Kwon S.-Y."/>
        </authorList>
    </citation>
    <scope>NUCLEOTIDE SEQUENCE [LARGE SCALE GENOMIC DNA]</scope>
    <source>
        <strain evidence="5">cv. Chang Bougi</strain>
        <strain evidence="4">cv. SW 3</strain>
        <tissue evidence="3">Leaf</tissue>
    </source>
</reference>
<organism evidence="3 5">
    <name type="scientific">Cucumis melo var. makuwa</name>
    <name type="common">Oriental melon</name>
    <dbReference type="NCBI Taxonomy" id="1194695"/>
    <lineage>
        <taxon>Eukaryota</taxon>
        <taxon>Viridiplantae</taxon>
        <taxon>Streptophyta</taxon>
        <taxon>Embryophyta</taxon>
        <taxon>Tracheophyta</taxon>
        <taxon>Spermatophyta</taxon>
        <taxon>Magnoliopsida</taxon>
        <taxon>eudicotyledons</taxon>
        <taxon>Gunneridae</taxon>
        <taxon>Pentapetalae</taxon>
        <taxon>rosids</taxon>
        <taxon>fabids</taxon>
        <taxon>Cucurbitales</taxon>
        <taxon>Cucurbitaceae</taxon>
        <taxon>Benincaseae</taxon>
        <taxon>Cucumis</taxon>
    </lineage>
</organism>
<dbReference type="Proteomes" id="UP000321393">
    <property type="component" value="Unassembled WGS sequence"/>
</dbReference>
<dbReference type="Proteomes" id="UP000321947">
    <property type="component" value="Unassembled WGS sequence"/>
</dbReference>
<evidence type="ECO:0000313" key="2">
    <source>
        <dbReference type="EMBL" id="KAA0066283.1"/>
    </source>
</evidence>
<keyword evidence="3" id="KW-0808">Transferase</keyword>
<feature type="compositionally biased region" description="Low complexity" evidence="1">
    <location>
        <begin position="8"/>
        <end position="21"/>
    </location>
</feature>
<proteinExistence type="predicted"/>
<dbReference type="EMBL" id="SSTD01018651">
    <property type="protein sequence ID" value="TYJ97645.1"/>
    <property type="molecule type" value="Genomic_DNA"/>
</dbReference>
<accession>A0A5D3BGP2</accession>
<gene>
    <name evidence="3" type="ORF">E5676_scaffold37G00030</name>
    <name evidence="2" type="ORF">E6C27_scaffold21G003320</name>
</gene>
<dbReference type="EMBL" id="SSTE01000903">
    <property type="protein sequence ID" value="KAA0066283.1"/>
    <property type="molecule type" value="Genomic_DNA"/>
</dbReference>
<comment type="caution">
    <text evidence="3">The sequence shown here is derived from an EMBL/GenBank/DDBJ whole genome shotgun (WGS) entry which is preliminary data.</text>
</comment>
<evidence type="ECO:0000313" key="5">
    <source>
        <dbReference type="Proteomes" id="UP000321947"/>
    </source>
</evidence>
<name>A0A5D3BGP2_CUCMM</name>
<dbReference type="AlphaFoldDB" id="A0A5D3BGP2"/>
<dbReference type="GO" id="GO:0003964">
    <property type="term" value="F:RNA-directed DNA polymerase activity"/>
    <property type="evidence" value="ECO:0007669"/>
    <property type="project" value="UniProtKB-KW"/>
</dbReference>
<evidence type="ECO:0000313" key="3">
    <source>
        <dbReference type="EMBL" id="TYJ97645.1"/>
    </source>
</evidence>
<protein>
    <submittedName>
        <fullName evidence="3">Reverse transcriptase</fullName>
    </submittedName>
</protein>